<feature type="compositionally biased region" description="Polar residues" evidence="1">
    <location>
        <begin position="88"/>
        <end position="102"/>
    </location>
</feature>
<name>A0A4Y2GLY2_ARAVE</name>
<dbReference type="AlphaFoldDB" id="A0A4Y2GLY2"/>
<evidence type="ECO:0000313" key="2">
    <source>
        <dbReference type="EMBL" id="GBM54331.1"/>
    </source>
</evidence>
<sequence>MGVLCKQSNMQNNGELRFIHKYAGKHVAQVTGTINPAHISSTNRQQFTSNNSNSTFRVRNTNSQQLTNNDSNRTFNSPQLTGFPALQTELQSRSSRSTSLPT</sequence>
<dbReference type="Proteomes" id="UP000499080">
    <property type="component" value="Unassembled WGS sequence"/>
</dbReference>
<organism evidence="2 3">
    <name type="scientific">Araneus ventricosus</name>
    <name type="common">Orbweaver spider</name>
    <name type="synonym">Epeira ventricosa</name>
    <dbReference type="NCBI Taxonomy" id="182803"/>
    <lineage>
        <taxon>Eukaryota</taxon>
        <taxon>Metazoa</taxon>
        <taxon>Ecdysozoa</taxon>
        <taxon>Arthropoda</taxon>
        <taxon>Chelicerata</taxon>
        <taxon>Arachnida</taxon>
        <taxon>Araneae</taxon>
        <taxon>Araneomorphae</taxon>
        <taxon>Entelegynae</taxon>
        <taxon>Araneoidea</taxon>
        <taxon>Araneidae</taxon>
        <taxon>Araneus</taxon>
    </lineage>
</organism>
<comment type="caution">
    <text evidence="2">The sequence shown here is derived from an EMBL/GenBank/DDBJ whole genome shotgun (WGS) entry which is preliminary data.</text>
</comment>
<reference evidence="2 3" key="1">
    <citation type="journal article" date="2019" name="Sci. Rep.">
        <title>Orb-weaving spider Araneus ventricosus genome elucidates the spidroin gene catalogue.</title>
        <authorList>
            <person name="Kono N."/>
            <person name="Nakamura H."/>
            <person name="Ohtoshi R."/>
            <person name="Moran D.A.P."/>
            <person name="Shinohara A."/>
            <person name="Yoshida Y."/>
            <person name="Fujiwara M."/>
            <person name="Mori M."/>
            <person name="Tomita M."/>
            <person name="Arakawa K."/>
        </authorList>
    </citation>
    <scope>NUCLEOTIDE SEQUENCE [LARGE SCALE GENOMIC DNA]</scope>
</reference>
<gene>
    <name evidence="2" type="ORF">AVEN_263042_1</name>
</gene>
<feature type="compositionally biased region" description="Polar residues" evidence="1">
    <location>
        <begin position="61"/>
        <end position="80"/>
    </location>
</feature>
<proteinExistence type="predicted"/>
<protein>
    <submittedName>
        <fullName evidence="2">Uncharacterized protein</fullName>
    </submittedName>
</protein>
<keyword evidence="3" id="KW-1185">Reference proteome</keyword>
<evidence type="ECO:0000313" key="3">
    <source>
        <dbReference type="Proteomes" id="UP000499080"/>
    </source>
</evidence>
<accession>A0A4Y2GLY2</accession>
<evidence type="ECO:0000256" key="1">
    <source>
        <dbReference type="SAM" id="MobiDB-lite"/>
    </source>
</evidence>
<feature type="region of interest" description="Disordered" evidence="1">
    <location>
        <begin position="61"/>
        <end position="102"/>
    </location>
</feature>
<dbReference type="EMBL" id="BGPR01001454">
    <property type="protein sequence ID" value="GBM54331.1"/>
    <property type="molecule type" value="Genomic_DNA"/>
</dbReference>